<evidence type="ECO:0000256" key="3">
    <source>
        <dbReference type="ARBA" id="ARBA00022448"/>
    </source>
</evidence>
<comment type="subcellular location">
    <subcellularLocation>
        <location evidence="1">Membrane</location>
        <topology evidence="1">Multi-pass membrane protein</topology>
    </subcellularLocation>
</comment>
<dbReference type="EMBL" id="JAIWYP010000001">
    <property type="protein sequence ID" value="KAH3887590.1"/>
    <property type="molecule type" value="Genomic_DNA"/>
</dbReference>
<evidence type="ECO:0000256" key="1">
    <source>
        <dbReference type="ARBA" id="ARBA00004141"/>
    </source>
</evidence>
<reference evidence="8" key="2">
    <citation type="submission" date="2020-11" db="EMBL/GenBank/DDBJ databases">
        <authorList>
            <person name="McCartney M.A."/>
            <person name="Auch B."/>
            <person name="Kono T."/>
            <person name="Mallez S."/>
            <person name="Becker A."/>
            <person name="Gohl D.M."/>
            <person name="Silverstein K.A.T."/>
            <person name="Koren S."/>
            <person name="Bechman K.B."/>
            <person name="Herman A."/>
            <person name="Abrahante J.E."/>
            <person name="Garbe J."/>
        </authorList>
    </citation>
    <scope>NUCLEOTIDE SEQUENCE</scope>
    <source>
        <strain evidence="8">Duluth1</strain>
        <tissue evidence="8">Whole animal</tissue>
    </source>
</reference>
<keyword evidence="3" id="KW-0813">Transport</keyword>
<feature type="transmembrane region" description="Helical" evidence="7">
    <location>
        <begin position="205"/>
        <end position="223"/>
    </location>
</feature>
<keyword evidence="4 7" id="KW-0812">Transmembrane</keyword>
<dbReference type="PROSITE" id="PS01271">
    <property type="entry name" value="NA_SULFATE"/>
    <property type="match status" value="1"/>
</dbReference>
<dbReference type="Pfam" id="PF00939">
    <property type="entry name" value="Na_sulph_symp"/>
    <property type="match status" value="1"/>
</dbReference>
<comment type="caution">
    <text evidence="8">The sequence shown here is derived from an EMBL/GenBank/DDBJ whole genome shotgun (WGS) entry which is preliminary data.</text>
</comment>
<dbReference type="InterPro" id="IPR031312">
    <property type="entry name" value="Na/sul_symport_CS"/>
</dbReference>
<name>A0A9D4N4E7_DREPO</name>
<dbReference type="AlphaFoldDB" id="A0A9D4N4E7"/>
<evidence type="ECO:0008006" key="10">
    <source>
        <dbReference type="Google" id="ProtNLM"/>
    </source>
</evidence>
<dbReference type="Proteomes" id="UP000828390">
    <property type="component" value="Unassembled WGS sequence"/>
</dbReference>
<comment type="similarity">
    <text evidence="2">Belongs to the SLC13A/DASS transporter (TC 2.A.47) family. NADC subfamily.</text>
</comment>
<organism evidence="8 9">
    <name type="scientific">Dreissena polymorpha</name>
    <name type="common">Zebra mussel</name>
    <name type="synonym">Mytilus polymorpha</name>
    <dbReference type="NCBI Taxonomy" id="45954"/>
    <lineage>
        <taxon>Eukaryota</taxon>
        <taxon>Metazoa</taxon>
        <taxon>Spiralia</taxon>
        <taxon>Lophotrochozoa</taxon>
        <taxon>Mollusca</taxon>
        <taxon>Bivalvia</taxon>
        <taxon>Autobranchia</taxon>
        <taxon>Heteroconchia</taxon>
        <taxon>Euheterodonta</taxon>
        <taxon>Imparidentia</taxon>
        <taxon>Neoheterodontei</taxon>
        <taxon>Myida</taxon>
        <taxon>Dreissenoidea</taxon>
        <taxon>Dreissenidae</taxon>
        <taxon>Dreissena</taxon>
    </lineage>
</organism>
<keyword evidence="5 7" id="KW-1133">Transmembrane helix</keyword>
<keyword evidence="6 7" id="KW-0472">Membrane</keyword>
<evidence type="ECO:0000256" key="2">
    <source>
        <dbReference type="ARBA" id="ARBA00006772"/>
    </source>
</evidence>
<evidence type="ECO:0000256" key="6">
    <source>
        <dbReference type="ARBA" id="ARBA00023136"/>
    </source>
</evidence>
<gene>
    <name evidence="8" type="ORF">DPMN_011608</name>
</gene>
<protein>
    <recommendedName>
        <fullName evidence="10">Solute carrier family 13 member 5</fullName>
    </recommendedName>
</protein>
<evidence type="ECO:0000313" key="8">
    <source>
        <dbReference type="EMBL" id="KAH3887590.1"/>
    </source>
</evidence>
<keyword evidence="9" id="KW-1185">Reference proteome</keyword>
<evidence type="ECO:0000256" key="7">
    <source>
        <dbReference type="SAM" id="Phobius"/>
    </source>
</evidence>
<feature type="transmembrane region" description="Helical" evidence="7">
    <location>
        <begin position="78"/>
        <end position="95"/>
    </location>
</feature>
<evidence type="ECO:0000256" key="4">
    <source>
        <dbReference type="ARBA" id="ARBA00022692"/>
    </source>
</evidence>
<feature type="transmembrane region" description="Helical" evidence="7">
    <location>
        <begin position="123"/>
        <end position="142"/>
    </location>
</feature>
<feature type="transmembrane region" description="Helical" evidence="7">
    <location>
        <begin position="154"/>
        <end position="174"/>
    </location>
</feature>
<dbReference type="GO" id="GO:0005886">
    <property type="term" value="C:plasma membrane"/>
    <property type="evidence" value="ECO:0007669"/>
    <property type="project" value="TreeGrafter"/>
</dbReference>
<evidence type="ECO:0000256" key="5">
    <source>
        <dbReference type="ARBA" id="ARBA00022989"/>
    </source>
</evidence>
<dbReference type="PANTHER" id="PTHR10283:SF82">
    <property type="entry name" value="SOLUTE CARRIER FAMILY 13 MEMBER 2"/>
    <property type="match status" value="1"/>
</dbReference>
<feature type="transmembrane region" description="Helical" evidence="7">
    <location>
        <begin position="39"/>
        <end position="57"/>
    </location>
</feature>
<evidence type="ECO:0000313" key="9">
    <source>
        <dbReference type="Proteomes" id="UP000828390"/>
    </source>
</evidence>
<dbReference type="GO" id="GO:0015141">
    <property type="term" value="F:succinate transmembrane transporter activity"/>
    <property type="evidence" value="ECO:0007669"/>
    <property type="project" value="UniProtKB-ARBA"/>
</dbReference>
<dbReference type="PANTHER" id="PTHR10283">
    <property type="entry name" value="SOLUTE CARRIER FAMILY 13 MEMBER"/>
    <property type="match status" value="1"/>
</dbReference>
<proteinExistence type="inferred from homology"/>
<dbReference type="InterPro" id="IPR001898">
    <property type="entry name" value="SLC13A/DASS"/>
</dbReference>
<sequence length="286" mass="31123">MYIYFIRGRDCCRSNNKIGAARVKAAICAQYENLGPITFGQAAVSAHFVVLAVLWVTRDLGGEYGWGHIFKKGFVEDGVPAIFVATLLFVFPSNIPKIFCRRPTDTREPLKPLISWKVAADKVPWGVVFLLGGGFAMAKAASKTGMSAWVGEKLAVLDYLDPWVLNLVLCYIVAALTEVTSNTATCTLMMPIVANLAINLKLSPIYLMFPTAIACSFAFMLPVATPPNAVVFSYGYVKVSDMVRIGFILNVVCVLVLVGFTETLGNSLFDFHVVPPEIAATFNSTT</sequence>
<accession>A0A9D4N4E7</accession>
<feature type="transmembrane region" description="Helical" evidence="7">
    <location>
        <begin position="243"/>
        <end position="261"/>
    </location>
</feature>
<reference evidence="8" key="1">
    <citation type="journal article" date="2019" name="bioRxiv">
        <title>The Genome of the Zebra Mussel, Dreissena polymorpha: A Resource for Invasive Species Research.</title>
        <authorList>
            <person name="McCartney M.A."/>
            <person name="Auch B."/>
            <person name="Kono T."/>
            <person name="Mallez S."/>
            <person name="Zhang Y."/>
            <person name="Obille A."/>
            <person name="Becker A."/>
            <person name="Abrahante J.E."/>
            <person name="Garbe J."/>
            <person name="Badalamenti J.P."/>
            <person name="Herman A."/>
            <person name="Mangelson H."/>
            <person name="Liachko I."/>
            <person name="Sullivan S."/>
            <person name="Sone E.D."/>
            <person name="Koren S."/>
            <person name="Silverstein K.A.T."/>
            <person name="Beckman K.B."/>
            <person name="Gohl D.M."/>
        </authorList>
    </citation>
    <scope>NUCLEOTIDE SEQUENCE</scope>
    <source>
        <strain evidence="8">Duluth1</strain>
        <tissue evidence="8">Whole animal</tissue>
    </source>
</reference>